<evidence type="ECO:0000313" key="3">
    <source>
        <dbReference type="Proteomes" id="UP000029736"/>
    </source>
</evidence>
<keyword evidence="3" id="KW-1185">Reference proteome</keyword>
<evidence type="ECO:0000256" key="1">
    <source>
        <dbReference type="SAM" id="SignalP"/>
    </source>
</evidence>
<accession>A0A098S363</accession>
<dbReference type="EMBL" id="JPOS01000084">
    <property type="protein sequence ID" value="KGE85632.1"/>
    <property type="molecule type" value="Genomic_DNA"/>
</dbReference>
<dbReference type="Proteomes" id="UP000029736">
    <property type="component" value="Unassembled WGS sequence"/>
</dbReference>
<dbReference type="RefSeq" id="WP_044227607.1">
    <property type="nucleotide sequence ID" value="NZ_JBKAGJ010000003.1"/>
</dbReference>
<feature type="signal peptide" evidence="1">
    <location>
        <begin position="1"/>
        <end position="21"/>
    </location>
</feature>
<comment type="caution">
    <text evidence="2">The sequence shown here is derived from an EMBL/GenBank/DDBJ whole genome shotgun (WGS) entry which is preliminary data.</text>
</comment>
<protein>
    <submittedName>
        <fullName evidence="2">Uncharacterized protein</fullName>
    </submittedName>
</protein>
<gene>
    <name evidence="2" type="ORF">IX84_26455</name>
</gene>
<dbReference type="STRING" id="1524460.IX84_26455"/>
<sequence>MKTRLLLIAFLAFGSTTLSNAQKDSAAASRPFYDYFYLEGNVGFFSVDLINYVYMSKYRFENYASSLPRGRIYWLWSQRFNTKWIRFRRLGAALCGLSICTKQFL</sequence>
<feature type="chain" id="PRO_5001939735" evidence="1">
    <location>
        <begin position="22"/>
        <end position="105"/>
    </location>
</feature>
<reference evidence="2 3" key="1">
    <citation type="journal article" date="2014" name="Int. J. Syst. Evol. Microbiol.">
        <title>Phaeodactylibacter xiamenensis gen. nov., sp. nov., a member of the family Saprospiraceae isolated from the marine alga Phaeodactylum tricornutum.</title>
        <authorList>
            <person name="Chen Z.Jr."/>
            <person name="Lei X."/>
            <person name="Lai Q."/>
            <person name="Li Y."/>
            <person name="Zhang B."/>
            <person name="Zhang J."/>
            <person name="Zhang H."/>
            <person name="Yang L."/>
            <person name="Zheng W."/>
            <person name="Tian Y."/>
            <person name="Yu Z."/>
            <person name="Xu H.Jr."/>
            <person name="Zheng T."/>
        </authorList>
    </citation>
    <scope>NUCLEOTIDE SEQUENCE [LARGE SCALE GENOMIC DNA]</scope>
    <source>
        <strain evidence="2 3">KD52</strain>
    </source>
</reference>
<proteinExistence type="predicted"/>
<dbReference type="AlphaFoldDB" id="A0A098S363"/>
<organism evidence="2 3">
    <name type="scientific">Phaeodactylibacter xiamenensis</name>
    <dbReference type="NCBI Taxonomy" id="1524460"/>
    <lineage>
        <taxon>Bacteria</taxon>
        <taxon>Pseudomonadati</taxon>
        <taxon>Bacteroidota</taxon>
        <taxon>Saprospiria</taxon>
        <taxon>Saprospirales</taxon>
        <taxon>Haliscomenobacteraceae</taxon>
        <taxon>Phaeodactylibacter</taxon>
    </lineage>
</organism>
<keyword evidence="1" id="KW-0732">Signal</keyword>
<evidence type="ECO:0000313" key="2">
    <source>
        <dbReference type="EMBL" id="KGE85632.1"/>
    </source>
</evidence>
<name>A0A098S363_9BACT</name>